<proteinExistence type="predicted"/>
<dbReference type="InParanoid" id="B0D5G0"/>
<dbReference type="RefSeq" id="XP_001879150.1">
    <property type="nucleotide sequence ID" value="XM_001879115.1"/>
</dbReference>
<dbReference type="EMBL" id="DS547098">
    <property type="protein sequence ID" value="EDR09765.1"/>
    <property type="molecule type" value="Genomic_DNA"/>
</dbReference>
<dbReference type="KEGG" id="lbc:LACBIDRAFT_317885"/>
<keyword evidence="3" id="KW-1185">Reference proteome</keyword>
<accession>B0D5G0</accession>
<evidence type="ECO:0000313" key="2">
    <source>
        <dbReference type="EMBL" id="EDR09765.1"/>
    </source>
</evidence>
<evidence type="ECO:0000313" key="3">
    <source>
        <dbReference type="Proteomes" id="UP000001194"/>
    </source>
</evidence>
<dbReference type="Proteomes" id="UP000001194">
    <property type="component" value="Unassembled WGS sequence"/>
</dbReference>
<dbReference type="GeneID" id="6074808"/>
<dbReference type="OrthoDB" id="2982815at2759"/>
<feature type="region of interest" description="Disordered" evidence="1">
    <location>
        <begin position="75"/>
        <end position="98"/>
    </location>
</feature>
<reference evidence="2 3" key="1">
    <citation type="journal article" date="2008" name="Nature">
        <title>The genome of Laccaria bicolor provides insights into mycorrhizal symbiosis.</title>
        <authorList>
            <person name="Martin F."/>
            <person name="Aerts A."/>
            <person name="Ahren D."/>
            <person name="Brun A."/>
            <person name="Danchin E.G.J."/>
            <person name="Duchaussoy F."/>
            <person name="Gibon J."/>
            <person name="Kohler A."/>
            <person name="Lindquist E."/>
            <person name="Pereda V."/>
            <person name="Salamov A."/>
            <person name="Shapiro H.J."/>
            <person name="Wuyts J."/>
            <person name="Blaudez D."/>
            <person name="Buee M."/>
            <person name="Brokstein P."/>
            <person name="Canbaeck B."/>
            <person name="Cohen D."/>
            <person name="Courty P.E."/>
            <person name="Coutinho P.M."/>
            <person name="Delaruelle C."/>
            <person name="Detter J.C."/>
            <person name="Deveau A."/>
            <person name="DiFazio S."/>
            <person name="Duplessis S."/>
            <person name="Fraissinet-Tachet L."/>
            <person name="Lucic E."/>
            <person name="Frey-Klett P."/>
            <person name="Fourrey C."/>
            <person name="Feussner I."/>
            <person name="Gay G."/>
            <person name="Grimwood J."/>
            <person name="Hoegger P.J."/>
            <person name="Jain P."/>
            <person name="Kilaru S."/>
            <person name="Labbe J."/>
            <person name="Lin Y.C."/>
            <person name="Legue V."/>
            <person name="Le Tacon F."/>
            <person name="Marmeisse R."/>
            <person name="Melayah D."/>
            <person name="Montanini B."/>
            <person name="Muratet M."/>
            <person name="Nehls U."/>
            <person name="Niculita-Hirzel H."/>
            <person name="Oudot-Le Secq M.P."/>
            <person name="Peter M."/>
            <person name="Quesneville H."/>
            <person name="Rajashekar B."/>
            <person name="Reich M."/>
            <person name="Rouhier N."/>
            <person name="Schmutz J."/>
            <person name="Yin T."/>
            <person name="Chalot M."/>
            <person name="Henrissat B."/>
            <person name="Kuees U."/>
            <person name="Lucas S."/>
            <person name="Van de Peer Y."/>
            <person name="Podila G.K."/>
            <person name="Polle A."/>
            <person name="Pukkila P.J."/>
            <person name="Richardson P.M."/>
            <person name="Rouze P."/>
            <person name="Sanders I.R."/>
            <person name="Stajich J.E."/>
            <person name="Tunlid A."/>
            <person name="Tuskan G."/>
            <person name="Grigoriev I.V."/>
        </authorList>
    </citation>
    <scope>NUCLEOTIDE SEQUENCE [LARGE SCALE GENOMIC DNA]</scope>
    <source>
        <strain evidence="3">S238N-H82 / ATCC MYA-4686</strain>
    </source>
</reference>
<name>B0D5G0_LACBS</name>
<organism evidence="3">
    <name type="scientific">Laccaria bicolor (strain S238N-H82 / ATCC MYA-4686)</name>
    <name type="common">Bicoloured deceiver</name>
    <name type="synonym">Laccaria laccata var. bicolor</name>
    <dbReference type="NCBI Taxonomy" id="486041"/>
    <lineage>
        <taxon>Eukaryota</taxon>
        <taxon>Fungi</taxon>
        <taxon>Dikarya</taxon>
        <taxon>Basidiomycota</taxon>
        <taxon>Agaricomycotina</taxon>
        <taxon>Agaricomycetes</taxon>
        <taxon>Agaricomycetidae</taxon>
        <taxon>Agaricales</taxon>
        <taxon>Agaricineae</taxon>
        <taxon>Hydnangiaceae</taxon>
        <taxon>Laccaria</taxon>
    </lineage>
</organism>
<gene>
    <name evidence="2" type="ORF">LACBIDRAFT_317885</name>
</gene>
<protein>
    <submittedName>
        <fullName evidence="2">Predicted protein</fullName>
    </submittedName>
</protein>
<evidence type="ECO:0000256" key="1">
    <source>
        <dbReference type="SAM" id="MobiDB-lite"/>
    </source>
</evidence>
<feature type="compositionally biased region" description="Low complexity" evidence="1">
    <location>
        <begin position="76"/>
        <end position="96"/>
    </location>
</feature>
<dbReference type="AlphaFoldDB" id="B0D5G0"/>
<sequence>MASNAQGFVIEGGRFNEVQNQNVDHSTNYQLNISFTSEVLHSKAGASANDFGSLLNREALDELISQANLLVGPVKSSSSLTSEGSERSMSSESTPSINVSTVNGPGAIERPVAVPIPEPQVKVIQEVEKRLAIYTGVDKALKKLNRSISIVLTLTPAMTHEFDTPWATIVWKVLIFEKIATMRRQIDWTSRTGFCTVEELDDGTLQPGDLRSVVTVIRLPPSSDFPLNNLSYQPGTATILQTVEGDEEFSQQMEVPSDEMRGVCNLTGFEQRLALCSIDPKKPKSNQFSPVVDLAVGEFFACGPPVMLQAFAVPPSEYQERQPIDTRTLLRPLFVSAGTSAPEPIDISKLSKPITFFRLYSDTSGKIVLEKDK</sequence>
<dbReference type="HOGENOM" id="CLU_741995_0_0_1"/>